<dbReference type="AlphaFoldDB" id="A0A9W4R335"/>
<dbReference type="InterPro" id="IPR025474">
    <property type="entry name" value="DUF4325"/>
</dbReference>
<feature type="domain" description="DUF4325" evidence="1">
    <location>
        <begin position="29"/>
        <end position="89"/>
    </location>
</feature>
<accession>A0A9W4R335</accession>
<keyword evidence="3" id="KW-1185">Reference proteome</keyword>
<protein>
    <recommendedName>
        <fullName evidence="1">DUF4325 domain-containing protein</fullName>
    </recommendedName>
</protein>
<reference evidence="2" key="1">
    <citation type="submission" date="2022-07" db="EMBL/GenBank/DDBJ databases">
        <authorList>
            <person name="Criscuolo A."/>
        </authorList>
    </citation>
    <scope>NUCLEOTIDE SEQUENCE</scope>
    <source>
        <strain evidence="2">CIP103197</strain>
    </source>
</reference>
<evidence type="ECO:0000313" key="3">
    <source>
        <dbReference type="Proteomes" id="UP001152447"/>
    </source>
</evidence>
<name>A0A9W4R335_PSEHA</name>
<sequence length="112" mass="12688">MKTIIVVKDFHKEPYGRYRSDAEGCERSSGQTFREEVLAPALRENESVLVDLTGYNRYGRSFLDEAFGGLIREEGFTGAELSSKLKYIHRDVKSIIPVIDERIDAAIRDTSS</sequence>
<dbReference type="Proteomes" id="UP001152447">
    <property type="component" value="Unassembled WGS sequence"/>
</dbReference>
<organism evidence="2 3">
    <name type="scientific">Pseudoalteromonas haloplanktis</name>
    <name type="common">Alteromonas haloplanktis</name>
    <dbReference type="NCBI Taxonomy" id="228"/>
    <lineage>
        <taxon>Bacteria</taxon>
        <taxon>Pseudomonadati</taxon>
        <taxon>Pseudomonadota</taxon>
        <taxon>Gammaproteobacteria</taxon>
        <taxon>Alteromonadales</taxon>
        <taxon>Pseudoalteromonadaceae</taxon>
        <taxon>Pseudoalteromonas</taxon>
    </lineage>
</organism>
<dbReference type="EMBL" id="CAMAPB010000054">
    <property type="protein sequence ID" value="CAH9064172.1"/>
    <property type="molecule type" value="Genomic_DNA"/>
</dbReference>
<comment type="caution">
    <text evidence="2">The sequence shown here is derived from an EMBL/GenBank/DDBJ whole genome shotgun (WGS) entry which is preliminary data.</text>
</comment>
<dbReference type="Pfam" id="PF14213">
    <property type="entry name" value="DUF4325"/>
    <property type="match status" value="1"/>
</dbReference>
<gene>
    <name evidence="2" type="ORF">PSEHALCIP103_03073</name>
</gene>
<evidence type="ECO:0000313" key="2">
    <source>
        <dbReference type="EMBL" id="CAH9064172.1"/>
    </source>
</evidence>
<evidence type="ECO:0000259" key="1">
    <source>
        <dbReference type="Pfam" id="PF14213"/>
    </source>
</evidence>
<proteinExistence type="predicted"/>